<name>A0A0D6ML49_9PROT</name>
<evidence type="ECO:0000313" key="3">
    <source>
        <dbReference type="Proteomes" id="UP000032679"/>
    </source>
</evidence>
<reference evidence="2 3" key="1">
    <citation type="submission" date="2012-10" db="EMBL/GenBank/DDBJ databases">
        <title>Genome sequencing of Tanticharoenia sakaeratensis NBRC 103193.</title>
        <authorList>
            <person name="Azuma Y."/>
            <person name="Hadano H."/>
            <person name="Hirakawa H."/>
            <person name="Matsushita K."/>
        </authorList>
    </citation>
    <scope>NUCLEOTIDE SEQUENCE [LARGE SCALE GENOMIC DNA]</scope>
    <source>
        <strain evidence="2 3">NBRC 103193</strain>
    </source>
</reference>
<organism evidence="2 3">
    <name type="scientific">Tanticharoenia sakaeratensis NBRC 103193</name>
    <dbReference type="NCBI Taxonomy" id="1231623"/>
    <lineage>
        <taxon>Bacteria</taxon>
        <taxon>Pseudomonadati</taxon>
        <taxon>Pseudomonadota</taxon>
        <taxon>Alphaproteobacteria</taxon>
        <taxon>Acetobacterales</taxon>
        <taxon>Acetobacteraceae</taxon>
        <taxon>Tanticharoenia</taxon>
    </lineage>
</organism>
<feature type="region of interest" description="Disordered" evidence="1">
    <location>
        <begin position="93"/>
        <end position="150"/>
    </location>
</feature>
<dbReference type="InterPro" id="IPR018648">
    <property type="entry name" value="DUF2076"/>
</dbReference>
<keyword evidence="3" id="KW-1185">Reference proteome</keyword>
<gene>
    <name evidence="2" type="ORF">Tasa_017_068</name>
</gene>
<accession>A0A0D6ML49</accession>
<comment type="caution">
    <text evidence="2">The sequence shown here is derived from an EMBL/GenBank/DDBJ whole genome shotgun (WGS) entry which is preliminary data.</text>
</comment>
<evidence type="ECO:0008006" key="4">
    <source>
        <dbReference type="Google" id="ProtNLM"/>
    </source>
</evidence>
<dbReference type="EMBL" id="BALE01000017">
    <property type="protein sequence ID" value="GAN54185.1"/>
    <property type="molecule type" value="Genomic_DNA"/>
</dbReference>
<sequence length="245" mass="24825">MNNEERDLIARFVARVGGAPSGGAFGGSSQAPSLPPIDPEADRFIAENFQRYPEARYRVTQMAVVQEAALVEAQNRIRQLEFQLQQAQSQLAQSQQQRGASGGGGGLFGGLFGGGNRQQQAAPPPGWGGQQGYAAPPPPQASFPPGYQPGMFQSRGSGFLGSALTTAAGVAGGMLTANALEGLFSGHHDGLGGGFGGAGGGNETIINNYGDSGADPFGGAGTDVDPGFDAGSFGDSGGGWGDDQF</sequence>
<feature type="region of interest" description="Disordered" evidence="1">
    <location>
        <begin position="218"/>
        <end position="245"/>
    </location>
</feature>
<evidence type="ECO:0000313" key="2">
    <source>
        <dbReference type="EMBL" id="GAN54185.1"/>
    </source>
</evidence>
<dbReference type="Pfam" id="PF09849">
    <property type="entry name" value="DUF2076"/>
    <property type="match status" value="1"/>
</dbReference>
<dbReference type="Proteomes" id="UP000032679">
    <property type="component" value="Unassembled WGS sequence"/>
</dbReference>
<dbReference type="AlphaFoldDB" id="A0A0D6ML49"/>
<evidence type="ECO:0000256" key="1">
    <source>
        <dbReference type="SAM" id="MobiDB-lite"/>
    </source>
</evidence>
<feature type="compositionally biased region" description="Gly residues" evidence="1">
    <location>
        <begin position="100"/>
        <end position="116"/>
    </location>
</feature>
<proteinExistence type="predicted"/>
<dbReference type="OrthoDB" id="7376354at2"/>
<dbReference type="STRING" id="1231623.Tasa_017_068"/>
<dbReference type="RefSeq" id="WP_048848841.1">
    <property type="nucleotide sequence ID" value="NZ_BALE01000017.1"/>
</dbReference>
<feature type="compositionally biased region" description="Gly residues" evidence="1">
    <location>
        <begin position="234"/>
        <end position="245"/>
    </location>
</feature>
<protein>
    <recommendedName>
        <fullName evidence="4">Periplasmic ligand-binding sensor protein</fullName>
    </recommendedName>
</protein>